<reference evidence="2" key="1">
    <citation type="submission" date="2015-03" db="EMBL/GenBank/DDBJ databases">
        <authorList>
            <person name="Nijsse Bart"/>
        </authorList>
    </citation>
    <scope>NUCLEOTIDE SEQUENCE [LARGE SCALE GENOMIC DNA]</scope>
</reference>
<evidence type="ECO:0000313" key="1">
    <source>
        <dbReference type="EMBL" id="CQR74009.1"/>
    </source>
</evidence>
<sequence>MSVATIEQPITLAQVKADHEINVYLTRSTKYLSRLGFTEHGLRHAGIVSALAYKVLQELAFPTRDCELAAIAGYLHDIANMINRYNHGVSGAIMTFSILTRMGMPPEEVALVISAIGNHEEERGNAVNHVASALILADKSDVHRSRVTNRDFAKFEIHDRVNYAAESSKLLVDKASRKITLAVRIDTTICPVMEYFEIFLLRMVMCRRAAEFLDCQFKLVINDYELL</sequence>
<dbReference type="InterPro" id="IPR003607">
    <property type="entry name" value="HD/PDEase_dom"/>
</dbReference>
<name>A0A0U1L3W1_9FIRM</name>
<dbReference type="CDD" id="cd00077">
    <property type="entry name" value="HDc"/>
    <property type="match status" value="1"/>
</dbReference>
<evidence type="ECO:0000313" key="2">
    <source>
        <dbReference type="Proteomes" id="UP000049855"/>
    </source>
</evidence>
<gene>
    <name evidence="1" type="ORF">SpAn4DRAFT_0471</name>
</gene>
<dbReference type="AlphaFoldDB" id="A0A0U1L3W1"/>
<dbReference type="Gene3D" id="1.10.3210.10">
    <property type="entry name" value="Hypothetical protein af1432"/>
    <property type="match status" value="1"/>
</dbReference>
<protein>
    <submittedName>
        <fullName evidence="1">Conserved protein</fullName>
    </submittedName>
</protein>
<accession>A0A0U1L3W1</accession>
<proteinExistence type="predicted"/>
<organism evidence="1 2">
    <name type="scientific">Sporomusa ovata</name>
    <dbReference type="NCBI Taxonomy" id="2378"/>
    <lineage>
        <taxon>Bacteria</taxon>
        <taxon>Bacillati</taxon>
        <taxon>Bacillota</taxon>
        <taxon>Negativicutes</taxon>
        <taxon>Selenomonadales</taxon>
        <taxon>Sporomusaceae</taxon>
        <taxon>Sporomusa</taxon>
    </lineage>
</organism>
<dbReference type="EMBL" id="CTRP01000014">
    <property type="protein sequence ID" value="CQR74009.1"/>
    <property type="molecule type" value="Genomic_DNA"/>
</dbReference>
<dbReference type="RefSeq" id="WP_021170012.1">
    <property type="nucleotide sequence ID" value="NZ_CTRP01000014.1"/>
</dbReference>
<keyword evidence="2" id="KW-1185">Reference proteome</keyword>
<dbReference type="Proteomes" id="UP000049855">
    <property type="component" value="Unassembled WGS sequence"/>
</dbReference>
<dbReference type="SUPFAM" id="SSF109604">
    <property type="entry name" value="HD-domain/PDEase-like"/>
    <property type="match status" value="1"/>
</dbReference>